<dbReference type="InterPro" id="IPR036056">
    <property type="entry name" value="Fibrinogen-like_C"/>
</dbReference>
<dbReference type="InterPro" id="IPR002181">
    <property type="entry name" value="Fibrinogen_a/b/g_C_dom"/>
</dbReference>
<evidence type="ECO:0000313" key="3">
    <source>
        <dbReference type="WBParaSite" id="SMUV_0000917301-mRNA-1"/>
    </source>
</evidence>
<sequence>MQYPHISSGYHQVHDCSCPGGKNCKNTVLCDMKTEGGGWTVIMQRLNTKLSFNKTREQYENGFQIDKDNFWIGNIKN</sequence>
<accession>A0A0N5AW83</accession>
<name>A0A0N5AW83_9BILA</name>
<dbReference type="InterPro" id="IPR050373">
    <property type="entry name" value="Fibrinogen_C-term_domain"/>
</dbReference>
<dbReference type="AlphaFoldDB" id="A0A0N5AW83"/>
<dbReference type="STRING" id="451379.A0A0N5AW83"/>
<dbReference type="InterPro" id="IPR014716">
    <property type="entry name" value="Fibrinogen_a/b/g_C_1"/>
</dbReference>
<proteinExistence type="predicted"/>
<evidence type="ECO:0000313" key="2">
    <source>
        <dbReference type="Proteomes" id="UP000046393"/>
    </source>
</evidence>
<dbReference type="SUPFAM" id="SSF56496">
    <property type="entry name" value="Fibrinogen C-terminal domain-like"/>
    <property type="match status" value="1"/>
</dbReference>
<dbReference type="GO" id="GO:0005615">
    <property type="term" value="C:extracellular space"/>
    <property type="evidence" value="ECO:0007669"/>
    <property type="project" value="TreeGrafter"/>
</dbReference>
<dbReference type="Pfam" id="PF00147">
    <property type="entry name" value="Fibrinogen_C"/>
    <property type="match status" value="1"/>
</dbReference>
<dbReference type="Proteomes" id="UP000046393">
    <property type="component" value="Unplaced"/>
</dbReference>
<organism evidence="2 3">
    <name type="scientific">Syphacia muris</name>
    <dbReference type="NCBI Taxonomy" id="451379"/>
    <lineage>
        <taxon>Eukaryota</taxon>
        <taxon>Metazoa</taxon>
        <taxon>Ecdysozoa</taxon>
        <taxon>Nematoda</taxon>
        <taxon>Chromadorea</taxon>
        <taxon>Rhabditida</taxon>
        <taxon>Spirurina</taxon>
        <taxon>Oxyuridomorpha</taxon>
        <taxon>Oxyuroidea</taxon>
        <taxon>Oxyuridae</taxon>
        <taxon>Syphacia</taxon>
    </lineage>
</organism>
<dbReference type="WBParaSite" id="SMUV_0000917301-mRNA-1">
    <property type="protein sequence ID" value="SMUV_0000917301-mRNA-1"/>
    <property type="gene ID" value="SMUV_0000917301"/>
</dbReference>
<protein>
    <submittedName>
        <fullName evidence="3">Fibrinogen C-terminal domain-containing protein</fullName>
    </submittedName>
</protein>
<feature type="domain" description="Fibrinogen C-terminal" evidence="1">
    <location>
        <begin position="1"/>
        <end position="77"/>
    </location>
</feature>
<evidence type="ECO:0000259" key="1">
    <source>
        <dbReference type="PROSITE" id="PS51406"/>
    </source>
</evidence>
<dbReference type="NCBIfam" id="NF040941">
    <property type="entry name" value="GGGWT_bact"/>
    <property type="match status" value="1"/>
</dbReference>
<reference evidence="3" key="1">
    <citation type="submission" date="2017-02" db="UniProtKB">
        <authorList>
            <consortium name="WormBaseParasite"/>
        </authorList>
    </citation>
    <scope>IDENTIFICATION</scope>
</reference>
<dbReference type="PANTHER" id="PTHR19143">
    <property type="entry name" value="FIBRINOGEN/TENASCIN/ANGIOPOEITIN"/>
    <property type="match status" value="1"/>
</dbReference>
<dbReference type="PROSITE" id="PS51406">
    <property type="entry name" value="FIBRINOGEN_C_2"/>
    <property type="match status" value="1"/>
</dbReference>
<dbReference type="Gene3D" id="3.90.215.10">
    <property type="entry name" value="Gamma Fibrinogen, chain A, domain 1"/>
    <property type="match status" value="1"/>
</dbReference>
<keyword evidence="2" id="KW-1185">Reference proteome</keyword>